<dbReference type="GO" id="GO:0097255">
    <property type="term" value="C:R2TP complex"/>
    <property type="evidence" value="ECO:0007669"/>
    <property type="project" value="TreeGrafter"/>
</dbReference>
<dbReference type="GO" id="GO:0006364">
    <property type="term" value="P:rRNA processing"/>
    <property type="evidence" value="ECO:0007669"/>
    <property type="project" value="TreeGrafter"/>
</dbReference>
<keyword evidence="6" id="KW-1185">Reference proteome</keyword>
<evidence type="ECO:0000259" key="3">
    <source>
        <dbReference type="Pfam" id="PF08190"/>
    </source>
</evidence>
<dbReference type="OMA" id="QTCESSA"/>
<feature type="domain" description="PIH1D1/2/3 CS-like" evidence="4">
    <location>
        <begin position="241"/>
        <end position="324"/>
    </location>
</feature>
<dbReference type="Proteomes" id="UP000887568">
    <property type="component" value="Unplaced"/>
</dbReference>
<dbReference type="RefSeq" id="XP_038062854.1">
    <property type="nucleotide sequence ID" value="XM_038206926.1"/>
</dbReference>
<accession>A0A914AGM3</accession>
<dbReference type="GO" id="GO:1990904">
    <property type="term" value="C:ribonucleoprotein complex"/>
    <property type="evidence" value="ECO:0007669"/>
    <property type="project" value="TreeGrafter"/>
</dbReference>
<dbReference type="GeneID" id="119733341"/>
<dbReference type="PANTHER" id="PTHR22997">
    <property type="entry name" value="PIH1 DOMAIN-CONTAINING PROTEIN 1"/>
    <property type="match status" value="1"/>
</dbReference>
<evidence type="ECO:0000259" key="4">
    <source>
        <dbReference type="Pfam" id="PF18201"/>
    </source>
</evidence>
<dbReference type="Pfam" id="PF18201">
    <property type="entry name" value="PIH1_CS"/>
    <property type="match status" value="1"/>
</dbReference>
<dbReference type="EnsemblMetazoa" id="XM_038206925.1">
    <property type="protein sequence ID" value="XP_038062853.1"/>
    <property type="gene ID" value="LOC119733341"/>
</dbReference>
<evidence type="ECO:0000313" key="5">
    <source>
        <dbReference type="EnsemblMetazoa" id="XP_038062853.1"/>
    </source>
</evidence>
<dbReference type="PANTHER" id="PTHR22997:SF6">
    <property type="entry name" value="PIH1 DOMAIN-CONTAINING PROTEIN 2"/>
    <property type="match status" value="1"/>
</dbReference>
<evidence type="ECO:0000256" key="1">
    <source>
        <dbReference type="ARBA" id="ARBA00008511"/>
    </source>
</evidence>
<sequence>MATGVQNDLMKQAQHFWSMLDELAETDEDAYKKFMATNLQRGQQELTPAKPWKCVKTQILKPDKSTLYINICSWSRIDKPKTSTEPIKVTAGPVEDRNDETGDFKVIRVAFNPDVLEECAKRSVEQDMLIGNAIDYLKDEKKLHLSSNYRICHDIQFKGDPKDLKDFFNSRAKSKQKVEPDRSTENLSKLTPDSLLSQLRVSDDQSETTVSSTDTTLELNGKTSELKTALIQEISSNDVRLKCPEYDVSLKEADGKRPRRLMVRIMLPDVHSVADCQLDIAKEELTLLVTDKYELRMPLPEIIQDDDSTAKFNRKTSSLTISMPTRTVAS</sequence>
<dbReference type="AlphaFoldDB" id="A0A914AGM3"/>
<dbReference type="InterPro" id="IPR041442">
    <property type="entry name" value="PIH1D1/2/3_CS-like"/>
</dbReference>
<evidence type="ECO:0000256" key="2">
    <source>
        <dbReference type="ARBA" id="ARBA00040541"/>
    </source>
</evidence>
<dbReference type="InterPro" id="IPR050734">
    <property type="entry name" value="PIH1/Kintoun_subfamily"/>
</dbReference>
<protein>
    <recommendedName>
        <fullName evidence="2">PIH1 domain-containing protein 2</fullName>
    </recommendedName>
</protein>
<dbReference type="GO" id="GO:0005737">
    <property type="term" value="C:cytoplasm"/>
    <property type="evidence" value="ECO:0007669"/>
    <property type="project" value="TreeGrafter"/>
</dbReference>
<proteinExistence type="inferred from homology"/>
<dbReference type="InterPro" id="IPR012981">
    <property type="entry name" value="PIH1_N"/>
</dbReference>
<organism evidence="5 6">
    <name type="scientific">Patiria miniata</name>
    <name type="common">Bat star</name>
    <name type="synonym">Asterina miniata</name>
    <dbReference type="NCBI Taxonomy" id="46514"/>
    <lineage>
        <taxon>Eukaryota</taxon>
        <taxon>Metazoa</taxon>
        <taxon>Echinodermata</taxon>
        <taxon>Eleutherozoa</taxon>
        <taxon>Asterozoa</taxon>
        <taxon>Asteroidea</taxon>
        <taxon>Valvatacea</taxon>
        <taxon>Valvatida</taxon>
        <taxon>Asterinidae</taxon>
        <taxon>Patiria</taxon>
    </lineage>
</organism>
<feature type="domain" description="PIH1 N-terminal" evidence="3">
    <location>
        <begin position="45"/>
        <end position="162"/>
    </location>
</feature>
<reference evidence="5" key="1">
    <citation type="submission" date="2022-11" db="UniProtKB">
        <authorList>
            <consortium name="EnsemblMetazoa"/>
        </authorList>
    </citation>
    <scope>IDENTIFICATION</scope>
</reference>
<comment type="similarity">
    <text evidence="1">Belongs to the PIH1 family.</text>
</comment>
<dbReference type="RefSeq" id="XP_038062853.1">
    <property type="nucleotide sequence ID" value="XM_038206925.1"/>
</dbReference>
<dbReference type="EnsemblMetazoa" id="XM_038206926.1">
    <property type="protein sequence ID" value="XP_038062854.1"/>
    <property type="gene ID" value="LOC119733341"/>
</dbReference>
<dbReference type="Pfam" id="PF08190">
    <property type="entry name" value="PIH1"/>
    <property type="match status" value="1"/>
</dbReference>
<dbReference type="GO" id="GO:0000492">
    <property type="term" value="P:box C/D snoRNP assembly"/>
    <property type="evidence" value="ECO:0007669"/>
    <property type="project" value="TreeGrafter"/>
</dbReference>
<evidence type="ECO:0000313" key="6">
    <source>
        <dbReference type="Proteomes" id="UP000887568"/>
    </source>
</evidence>
<dbReference type="OrthoDB" id="545063at2759"/>
<name>A0A914AGM3_PATMI</name>